<dbReference type="Gene3D" id="2.60.40.150">
    <property type="entry name" value="C2 domain"/>
    <property type="match status" value="1"/>
</dbReference>
<dbReference type="Pfam" id="PF00168">
    <property type="entry name" value="C2"/>
    <property type="match status" value="1"/>
</dbReference>
<dbReference type="GO" id="GO:0051211">
    <property type="term" value="P:anisotropic cell growth"/>
    <property type="evidence" value="ECO:0007669"/>
    <property type="project" value="InterPro"/>
</dbReference>
<dbReference type="SMART" id="SM00239">
    <property type="entry name" value="C2"/>
    <property type="match status" value="1"/>
</dbReference>
<dbReference type="PROSITE" id="PS50004">
    <property type="entry name" value="C2"/>
    <property type="match status" value="1"/>
</dbReference>
<dbReference type="GO" id="GO:0008017">
    <property type="term" value="F:microtubule binding"/>
    <property type="evidence" value="ECO:0007669"/>
    <property type="project" value="InterPro"/>
</dbReference>
<dbReference type="InterPro" id="IPR000008">
    <property type="entry name" value="C2_dom"/>
</dbReference>
<reference evidence="2" key="1">
    <citation type="submission" date="2022-08" db="EMBL/GenBank/DDBJ databases">
        <authorList>
            <person name="Marques A."/>
        </authorList>
    </citation>
    <scope>NUCLEOTIDE SEQUENCE</scope>
    <source>
        <strain evidence="2">RhyPub2mFocal</strain>
        <tissue evidence="2">Leaves</tissue>
    </source>
</reference>
<comment type="caution">
    <text evidence="2">The sequence shown here is derived from an EMBL/GenBank/DDBJ whole genome shotgun (WGS) entry which is preliminary data.</text>
</comment>
<evidence type="ECO:0000313" key="2">
    <source>
        <dbReference type="EMBL" id="KAJ4810490.1"/>
    </source>
</evidence>
<keyword evidence="3" id="KW-1185">Reference proteome</keyword>
<dbReference type="InterPro" id="IPR035892">
    <property type="entry name" value="C2_domain_sf"/>
</dbReference>
<feature type="domain" description="C2" evidence="1">
    <location>
        <begin position="713"/>
        <end position="830"/>
    </location>
</feature>
<accession>A0AAV8H1I3</accession>
<dbReference type="GO" id="GO:0010330">
    <property type="term" value="C:cellulose synthase complex"/>
    <property type="evidence" value="ECO:0007669"/>
    <property type="project" value="InterPro"/>
</dbReference>
<dbReference type="InterPro" id="IPR016024">
    <property type="entry name" value="ARM-type_fold"/>
</dbReference>
<dbReference type="EMBL" id="JAMFTS010000001">
    <property type="protein sequence ID" value="KAJ4810490.1"/>
    <property type="molecule type" value="Genomic_DNA"/>
</dbReference>
<dbReference type="GO" id="GO:2001006">
    <property type="term" value="P:regulation of cellulose biosynthetic process"/>
    <property type="evidence" value="ECO:0007669"/>
    <property type="project" value="InterPro"/>
</dbReference>
<protein>
    <submittedName>
        <fullName evidence="2">CELLULOSE SYNTHASE INTERACTIVE 3</fullName>
    </submittedName>
</protein>
<evidence type="ECO:0000313" key="3">
    <source>
        <dbReference type="Proteomes" id="UP001140206"/>
    </source>
</evidence>
<evidence type="ECO:0000259" key="1">
    <source>
        <dbReference type="PROSITE" id="PS50004"/>
    </source>
</evidence>
<proteinExistence type="predicted"/>
<organism evidence="2 3">
    <name type="scientific">Rhynchospora pubera</name>
    <dbReference type="NCBI Taxonomy" id="906938"/>
    <lineage>
        <taxon>Eukaryota</taxon>
        <taxon>Viridiplantae</taxon>
        <taxon>Streptophyta</taxon>
        <taxon>Embryophyta</taxon>
        <taxon>Tracheophyta</taxon>
        <taxon>Spermatophyta</taxon>
        <taxon>Magnoliopsida</taxon>
        <taxon>Liliopsida</taxon>
        <taxon>Poales</taxon>
        <taxon>Cyperaceae</taxon>
        <taxon>Cyperoideae</taxon>
        <taxon>Rhynchosporeae</taxon>
        <taxon>Rhynchospora</taxon>
    </lineage>
</organism>
<dbReference type="InterPro" id="IPR000225">
    <property type="entry name" value="Armadillo"/>
</dbReference>
<dbReference type="CDD" id="cd00030">
    <property type="entry name" value="C2"/>
    <property type="match status" value="1"/>
</dbReference>
<name>A0AAV8H1I3_9POAL</name>
<gene>
    <name evidence="2" type="ORF">LUZ62_023056</name>
</gene>
<dbReference type="Proteomes" id="UP001140206">
    <property type="component" value="Chromosome 1"/>
</dbReference>
<dbReference type="SMART" id="SM00185">
    <property type="entry name" value="ARM"/>
    <property type="match status" value="5"/>
</dbReference>
<dbReference type="InterPro" id="IPR044297">
    <property type="entry name" value="CSI1/2/3"/>
</dbReference>
<dbReference type="PANTHER" id="PTHR46369">
    <property type="entry name" value="PROTEIN CELLULOSE SYNTHASE INTERACTIVE 1"/>
    <property type="match status" value="1"/>
</dbReference>
<sequence length="860" mass="93237">MEVPMDPTAFASSLRASISSWKKKKLFSPLNLSNTGLESEQHAAISALLRLLSNNPSCALAVAHVEMNDVEDVLCCILTSNCSDELKGVAAELCCVLFSNTRIRSTMAATRCIEPLVLLLVTGSSPAKISAVRALDRLLDDDQLAEQVSTHGTVIPLVGLLFGKNHVLHESVGRALVKLGKDRSACKLEMVKAGVIESVLDILHDAPDFLCAALAELLRILTNNATIAKGSSAAKVVRPLFSLLSKYDISPNGQYSALQVLVNILEHPQCRADYDLSPHQTIEPVIAMLNSQTPAVQELAAELLSHLLQEEHLARDSLTELVISPLIQLLGSSLPTVQKRASKVLANLALAWPNTIAKEGGLYELSKVILQSEPPLPHVVWESAASVLVTILQYSTVLFLEVPVAVLVQLLRSGMEHTVVGALNALVVLESDDSTSAEAMAESGAVEALLDLLRNHQCEGTATRLLEVLLNNVKIRETMVAKSGIAPISMYLLDPQTQSQQGRLLCALALGDLFQNEHLAQSKDAVTACRVLVNLLEDNPTEEMKMAAISALQNLVMYGRSNKRAVAESGGVQVVLDLINSSSPITSVQAAMFVKQLFDNHAIQEYASSETIRAITAAIEKDIRSSGSANEEYLKALQALLSNFPRLRLTEPASLCIPHLVTSLKEGSEATQEAALDSLYLLRQAWSACPTEVFKAQSVAASEAIPLLQYLIQSGPPRFQEKAELLLQCLPGTLTITVKRGNNLSQSVGNSSAYCEITLGNYPPRQTKIVSTGLSPQWDEDFAWAFNSPPKGQKLHISCKKKNKMGKSSFGKVTIQIDRAVMLGSAAGEYTLLPDSKSWPNRNLEIEFQWSNKTFTNNKQ</sequence>
<dbReference type="SUPFAM" id="SSF49562">
    <property type="entry name" value="C2 domain (Calcium/lipid-binding domain, CaLB)"/>
    <property type="match status" value="1"/>
</dbReference>
<dbReference type="Gene3D" id="1.25.10.10">
    <property type="entry name" value="Leucine-rich Repeat Variant"/>
    <property type="match status" value="2"/>
</dbReference>
<dbReference type="SUPFAM" id="SSF48371">
    <property type="entry name" value="ARM repeat"/>
    <property type="match status" value="2"/>
</dbReference>
<dbReference type="AlphaFoldDB" id="A0AAV8H1I3"/>
<dbReference type="PANTHER" id="PTHR46369:SF2">
    <property type="entry name" value="PROTEIN CELLULOSE SYNTHASE INTERACTIVE 1"/>
    <property type="match status" value="1"/>
</dbReference>
<dbReference type="InterPro" id="IPR011989">
    <property type="entry name" value="ARM-like"/>
</dbReference>